<evidence type="ECO:0000313" key="2">
    <source>
        <dbReference type="EMBL" id="SHG24989.1"/>
    </source>
</evidence>
<keyword evidence="1" id="KW-0472">Membrane</keyword>
<organism evidence="2 3">
    <name type="scientific">Bradyrhizobium erythrophlei</name>
    <dbReference type="NCBI Taxonomy" id="1437360"/>
    <lineage>
        <taxon>Bacteria</taxon>
        <taxon>Pseudomonadati</taxon>
        <taxon>Pseudomonadota</taxon>
        <taxon>Alphaproteobacteria</taxon>
        <taxon>Hyphomicrobiales</taxon>
        <taxon>Nitrobacteraceae</taxon>
        <taxon>Bradyrhizobium</taxon>
    </lineage>
</organism>
<dbReference type="Proteomes" id="UP000190675">
    <property type="component" value="Chromosome I"/>
</dbReference>
<name>A0A1M5IA91_9BRAD</name>
<gene>
    <name evidence="2" type="ORF">SAMN05444169_1404</name>
</gene>
<dbReference type="AlphaFoldDB" id="A0A1M5IA91"/>
<dbReference type="EMBL" id="LT670818">
    <property type="protein sequence ID" value="SHG24989.1"/>
    <property type="molecule type" value="Genomic_DNA"/>
</dbReference>
<reference evidence="2 3" key="1">
    <citation type="submission" date="2016-11" db="EMBL/GenBank/DDBJ databases">
        <authorList>
            <person name="Jaros S."/>
            <person name="Januszkiewicz K."/>
            <person name="Wedrychowicz H."/>
        </authorList>
    </citation>
    <scope>NUCLEOTIDE SEQUENCE [LARGE SCALE GENOMIC DNA]</scope>
    <source>
        <strain evidence="2 3">GAS242</strain>
    </source>
</reference>
<protein>
    <submittedName>
        <fullName evidence="2">Uncharacterized protein</fullName>
    </submittedName>
</protein>
<feature type="transmembrane region" description="Helical" evidence="1">
    <location>
        <begin position="12"/>
        <end position="31"/>
    </location>
</feature>
<evidence type="ECO:0000313" key="3">
    <source>
        <dbReference type="Proteomes" id="UP000190675"/>
    </source>
</evidence>
<accession>A0A1M5IA91</accession>
<sequence>MPTTWTLSKIEAVVFVALVLVLAGAGIWATGGL</sequence>
<evidence type="ECO:0000256" key="1">
    <source>
        <dbReference type="SAM" id="Phobius"/>
    </source>
</evidence>
<keyword evidence="1" id="KW-0812">Transmembrane</keyword>
<keyword evidence="1" id="KW-1133">Transmembrane helix</keyword>
<proteinExistence type="predicted"/>